<name>A0A834F5Z5_ORYME</name>
<dbReference type="EMBL" id="WKFB01000347">
    <property type="protein sequence ID" value="KAF6726020.1"/>
    <property type="molecule type" value="Genomic_DNA"/>
</dbReference>
<evidence type="ECO:0000313" key="2">
    <source>
        <dbReference type="Proteomes" id="UP000646548"/>
    </source>
</evidence>
<reference evidence="1" key="1">
    <citation type="journal article" name="BMC Genomics">
        <title>Long-read sequencing and de novo genome assembly of marine medaka (Oryzias melastigma).</title>
        <authorList>
            <person name="Liang P."/>
            <person name="Saqib H.S.A."/>
            <person name="Ni X."/>
            <person name="Shen Y."/>
        </authorList>
    </citation>
    <scope>NUCLEOTIDE SEQUENCE</scope>
    <source>
        <strain evidence="1">Bigg-433</strain>
    </source>
</reference>
<evidence type="ECO:0000313" key="1">
    <source>
        <dbReference type="EMBL" id="KAF6726020.1"/>
    </source>
</evidence>
<gene>
    <name evidence="1" type="ORF">FQA47_005468</name>
</gene>
<dbReference type="Proteomes" id="UP000646548">
    <property type="component" value="Unassembled WGS sequence"/>
</dbReference>
<proteinExistence type="predicted"/>
<organism evidence="1 2">
    <name type="scientific">Oryzias melastigma</name>
    <name type="common">Marine medaka</name>
    <dbReference type="NCBI Taxonomy" id="30732"/>
    <lineage>
        <taxon>Eukaryota</taxon>
        <taxon>Metazoa</taxon>
        <taxon>Chordata</taxon>
        <taxon>Craniata</taxon>
        <taxon>Vertebrata</taxon>
        <taxon>Euteleostomi</taxon>
        <taxon>Actinopterygii</taxon>
        <taxon>Neopterygii</taxon>
        <taxon>Teleostei</taxon>
        <taxon>Neoteleostei</taxon>
        <taxon>Acanthomorphata</taxon>
        <taxon>Ovalentaria</taxon>
        <taxon>Atherinomorphae</taxon>
        <taxon>Beloniformes</taxon>
        <taxon>Adrianichthyidae</taxon>
        <taxon>Oryziinae</taxon>
        <taxon>Oryzias</taxon>
    </lineage>
</organism>
<comment type="caution">
    <text evidence="1">The sequence shown here is derived from an EMBL/GenBank/DDBJ whole genome shotgun (WGS) entry which is preliminary data.</text>
</comment>
<dbReference type="AlphaFoldDB" id="A0A834F5Z5"/>
<protein>
    <submittedName>
        <fullName evidence="1">Uncharacterized protein</fullName>
    </submittedName>
</protein>
<accession>A0A834F5Z5</accession>
<sequence length="202" mass="22195">MPAERAGQTGSSTQTPNLLYRPVPPVGHLLQGYPECDAAMSRGGSSRLNSRSAVWSVTVAVFLMSVIDADAYSCHEVRTAFQLRQVGPLSRVPETPGTVQYQEVDRTSTLTQKQFVPGTASVADSVPVLRLLLAWGWRGQPGFHHESLDIAFVLYITNKHKGEKESASGENGVRGLMRRTTDTAYKNGLEHYFNLTYSMTCC</sequence>